<dbReference type="EMBL" id="VJZT01000003">
    <property type="protein sequence ID" value="TRX41353.1"/>
    <property type="molecule type" value="Genomic_DNA"/>
</dbReference>
<accession>A0A553E954</accession>
<keyword evidence="4" id="KW-1185">Reference proteome</keyword>
<evidence type="ECO:0000256" key="1">
    <source>
        <dbReference type="SAM" id="Phobius"/>
    </source>
</evidence>
<dbReference type="OrthoDB" id="8965954at2"/>
<gene>
    <name evidence="3" type="ORF">FNW21_04450</name>
</gene>
<keyword evidence="1" id="KW-1133">Transmembrane helix</keyword>
<keyword evidence="1" id="KW-0472">Membrane</keyword>
<sequence>MEISMENNFQNEERYHKARKKVEEIKGFHGHLLAFIVINAGLFLFNIITFPNQLWFDYWFYWQVLIWAIGVVIHGLKVFNYIPFFNKNWEEQKIKQFMAKDELSKTTWE</sequence>
<evidence type="ECO:0000313" key="3">
    <source>
        <dbReference type="EMBL" id="TRX41353.1"/>
    </source>
</evidence>
<reference evidence="3 4" key="1">
    <citation type="submission" date="2019-07" db="EMBL/GenBank/DDBJ databases">
        <title>Novel species of Flavobacterium.</title>
        <authorList>
            <person name="Liu Q."/>
            <person name="Xin Y.-H."/>
        </authorList>
    </citation>
    <scope>NUCLEOTIDE SEQUENCE [LARGE SCALE GENOMIC DNA]</scope>
    <source>
        <strain evidence="3 4">LB1R34</strain>
    </source>
</reference>
<proteinExistence type="predicted"/>
<dbReference type="AlphaFoldDB" id="A0A553E954"/>
<dbReference type="InterPro" id="IPR025698">
    <property type="entry name" value="2TM_dom"/>
</dbReference>
<feature type="domain" description="2TM" evidence="2">
    <location>
        <begin position="17"/>
        <end position="98"/>
    </location>
</feature>
<evidence type="ECO:0000313" key="4">
    <source>
        <dbReference type="Proteomes" id="UP000316371"/>
    </source>
</evidence>
<comment type="caution">
    <text evidence="3">The sequence shown here is derived from an EMBL/GenBank/DDBJ whole genome shotgun (WGS) entry which is preliminary data.</text>
</comment>
<dbReference type="Pfam" id="PF13239">
    <property type="entry name" value="2TM"/>
    <property type="match status" value="1"/>
</dbReference>
<name>A0A553E954_9FLAO</name>
<keyword evidence="1" id="KW-0812">Transmembrane</keyword>
<feature type="transmembrane region" description="Helical" evidence="1">
    <location>
        <begin position="60"/>
        <end position="79"/>
    </location>
</feature>
<feature type="transmembrane region" description="Helical" evidence="1">
    <location>
        <begin position="28"/>
        <end position="48"/>
    </location>
</feature>
<evidence type="ECO:0000259" key="2">
    <source>
        <dbReference type="Pfam" id="PF13239"/>
    </source>
</evidence>
<protein>
    <submittedName>
        <fullName evidence="3">2TM domain-containing protein</fullName>
    </submittedName>
</protein>
<organism evidence="3 4">
    <name type="scientific">Flavobacterium restrictum</name>
    <dbReference type="NCBI Taxonomy" id="2594428"/>
    <lineage>
        <taxon>Bacteria</taxon>
        <taxon>Pseudomonadati</taxon>
        <taxon>Bacteroidota</taxon>
        <taxon>Flavobacteriia</taxon>
        <taxon>Flavobacteriales</taxon>
        <taxon>Flavobacteriaceae</taxon>
        <taxon>Flavobacterium</taxon>
    </lineage>
</organism>
<dbReference type="Proteomes" id="UP000316371">
    <property type="component" value="Unassembled WGS sequence"/>
</dbReference>